<keyword evidence="1" id="KW-1133">Transmembrane helix</keyword>
<dbReference type="EMBL" id="JBEWZF010000002">
    <property type="protein sequence ID" value="MFL0298678.1"/>
    <property type="molecule type" value="Genomic_DNA"/>
</dbReference>
<accession>A0ABW8U582</accession>
<gene>
    <name evidence="2" type="ORF">AAE961_07335</name>
</gene>
<keyword evidence="1" id="KW-0472">Membrane</keyword>
<organism evidence="2 3">
    <name type="scientific">Aquirufa novilacunae</name>
    <dbReference type="NCBI Taxonomy" id="3139305"/>
    <lineage>
        <taxon>Bacteria</taxon>
        <taxon>Pseudomonadati</taxon>
        <taxon>Bacteroidota</taxon>
        <taxon>Cytophagia</taxon>
        <taxon>Cytophagales</taxon>
        <taxon>Flectobacillaceae</taxon>
        <taxon>Aquirufa</taxon>
    </lineage>
</organism>
<reference evidence="2 3" key="1">
    <citation type="submission" date="2024-07" db="EMBL/GenBank/DDBJ databases">
        <authorList>
            <person name="Pitt A."/>
            <person name="Hahn M.W."/>
        </authorList>
    </citation>
    <scope>NUCLEOTIDE SEQUENCE [LARGE SCALE GENOMIC DNA]</scope>
    <source>
        <strain evidence="2 3">2-BAHN-186B</strain>
    </source>
</reference>
<name>A0ABW8U582_9BACT</name>
<keyword evidence="1" id="KW-0812">Transmembrane</keyword>
<evidence type="ECO:0000313" key="3">
    <source>
        <dbReference type="Proteomes" id="UP001623553"/>
    </source>
</evidence>
<dbReference type="RefSeq" id="WP_406800472.1">
    <property type="nucleotide sequence ID" value="NZ_JBEWZF010000002.1"/>
</dbReference>
<dbReference type="Proteomes" id="UP001623553">
    <property type="component" value="Unassembled WGS sequence"/>
</dbReference>
<sequence length="105" mass="11998">MKNTWVLRVVVFCGFMLLGSRVSFNPTFTSFYHTHLHATTDHSDLIFAIELEDEVEDVITSFISATSFDWKLESAVILGLLVLLFFAPTTSVVLPAYLRYHNLRL</sequence>
<proteinExistence type="predicted"/>
<feature type="transmembrane region" description="Helical" evidence="1">
    <location>
        <begin position="5"/>
        <end position="24"/>
    </location>
</feature>
<evidence type="ECO:0000256" key="1">
    <source>
        <dbReference type="SAM" id="Phobius"/>
    </source>
</evidence>
<evidence type="ECO:0000313" key="2">
    <source>
        <dbReference type="EMBL" id="MFL0298678.1"/>
    </source>
</evidence>
<keyword evidence="3" id="KW-1185">Reference proteome</keyword>
<feature type="transmembrane region" description="Helical" evidence="1">
    <location>
        <begin position="75"/>
        <end position="98"/>
    </location>
</feature>
<protein>
    <submittedName>
        <fullName evidence="2">Uncharacterized protein</fullName>
    </submittedName>
</protein>
<comment type="caution">
    <text evidence="2">The sequence shown here is derived from an EMBL/GenBank/DDBJ whole genome shotgun (WGS) entry which is preliminary data.</text>
</comment>